<dbReference type="InterPro" id="IPR001727">
    <property type="entry name" value="GDT1-like"/>
</dbReference>
<evidence type="ECO:0000256" key="4">
    <source>
        <dbReference type="ARBA" id="ARBA00022989"/>
    </source>
</evidence>
<keyword evidence="8" id="KW-1185">Reference proteome</keyword>
<reference evidence="7 8" key="1">
    <citation type="submission" date="2018-11" db="EMBL/GenBank/DDBJ databases">
        <title>Genomic Encyclopedia of Type Strains, Phase IV (KMG-IV): sequencing the most valuable type-strain genomes for metagenomic binning, comparative biology and taxonomic classification.</title>
        <authorList>
            <person name="Goeker M."/>
        </authorList>
    </citation>
    <scope>NUCLEOTIDE SEQUENCE [LARGE SCALE GENOMIC DNA]</scope>
    <source>
        <strain evidence="7 8">DSM 5900</strain>
    </source>
</reference>
<dbReference type="Pfam" id="PF01169">
    <property type="entry name" value="GDT1"/>
    <property type="match status" value="2"/>
</dbReference>
<feature type="transmembrane region" description="Helical" evidence="6">
    <location>
        <begin position="132"/>
        <end position="153"/>
    </location>
</feature>
<evidence type="ECO:0000313" key="7">
    <source>
        <dbReference type="EMBL" id="ROQ01187.1"/>
    </source>
</evidence>
<dbReference type="AlphaFoldDB" id="A0A3N1MER6"/>
<proteinExistence type="inferred from homology"/>
<dbReference type="PANTHER" id="PTHR12608:SF1">
    <property type="entry name" value="TRANSMEMBRANE PROTEIN 165"/>
    <property type="match status" value="1"/>
</dbReference>
<dbReference type="PANTHER" id="PTHR12608">
    <property type="entry name" value="TRANSMEMBRANE PROTEIN HTP-1 RELATED"/>
    <property type="match status" value="1"/>
</dbReference>
<evidence type="ECO:0000256" key="2">
    <source>
        <dbReference type="ARBA" id="ARBA00009190"/>
    </source>
</evidence>
<dbReference type="OrthoDB" id="9801356at2"/>
<protein>
    <recommendedName>
        <fullName evidence="6">GDT1 family protein</fullName>
    </recommendedName>
</protein>
<evidence type="ECO:0000256" key="5">
    <source>
        <dbReference type="ARBA" id="ARBA00023136"/>
    </source>
</evidence>
<feature type="transmembrane region" description="Helical" evidence="6">
    <location>
        <begin position="37"/>
        <end position="60"/>
    </location>
</feature>
<comment type="similarity">
    <text evidence="2 6">Belongs to the GDT1 family.</text>
</comment>
<comment type="caution">
    <text evidence="7">The sequence shown here is derived from an EMBL/GenBank/DDBJ whole genome shotgun (WGS) entry which is preliminary data.</text>
</comment>
<sequence length="190" mass="19730">MEAFWISTGVVAIAEIGDKTQLLAIVLAAKFRRPVPIILGILAATLLNHAAAASLGYLLAQWLTGPTFQILVGVAFLVMAAWALVPDKADDGTAIRSGGGVFVATLIAFFLVEIGDKTQIATSLLAARFEGIVLVTLGTTAGMMLANVPAVYLAEACTRIVPLHYVRIAAAMIFAAIGVWILVAGIPSAG</sequence>
<feature type="transmembrane region" description="Helical" evidence="6">
    <location>
        <begin position="165"/>
        <end position="186"/>
    </location>
</feature>
<feature type="transmembrane region" description="Helical" evidence="6">
    <location>
        <begin position="94"/>
        <end position="112"/>
    </location>
</feature>
<feature type="transmembrane region" description="Helical" evidence="6">
    <location>
        <begin position="66"/>
        <end position="85"/>
    </location>
</feature>
<keyword evidence="3 6" id="KW-0812">Transmembrane</keyword>
<dbReference type="EMBL" id="RJKX01000011">
    <property type="protein sequence ID" value="ROQ01187.1"/>
    <property type="molecule type" value="Genomic_DNA"/>
</dbReference>
<keyword evidence="4 6" id="KW-1133">Transmembrane helix</keyword>
<dbReference type="RefSeq" id="WP_123687978.1">
    <property type="nucleotide sequence ID" value="NZ_AP019700.1"/>
</dbReference>
<dbReference type="GO" id="GO:0016020">
    <property type="term" value="C:membrane"/>
    <property type="evidence" value="ECO:0007669"/>
    <property type="project" value="UniProtKB-SubCell"/>
</dbReference>
<evidence type="ECO:0000256" key="1">
    <source>
        <dbReference type="ARBA" id="ARBA00004141"/>
    </source>
</evidence>
<dbReference type="Proteomes" id="UP000278222">
    <property type="component" value="Unassembled WGS sequence"/>
</dbReference>
<evidence type="ECO:0000256" key="6">
    <source>
        <dbReference type="RuleBase" id="RU365102"/>
    </source>
</evidence>
<evidence type="ECO:0000313" key="8">
    <source>
        <dbReference type="Proteomes" id="UP000278222"/>
    </source>
</evidence>
<dbReference type="GO" id="GO:0046873">
    <property type="term" value="F:metal ion transmembrane transporter activity"/>
    <property type="evidence" value="ECO:0007669"/>
    <property type="project" value="InterPro"/>
</dbReference>
<comment type="subcellular location">
    <subcellularLocation>
        <location evidence="1 6">Membrane</location>
        <topology evidence="1 6">Multi-pass membrane protein</topology>
    </subcellularLocation>
</comment>
<evidence type="ECO:0000256" key="3">
    <source>
        <dbReference type="ARBA" id="ARBA00022692"/>
    </source>
</evidence>
<organism evidence="7 8">
    <name type="scientific">Stella humosa</name>
    <dbReference type="NCBI Taxonomy" id="94"/>
    <lineage>
        <taxon>Bacteria</taxon>
        <taxon>Pseudomonadati</taxon>
        <taxon>Pseudomonadota</taxon>
        <taxon>Alphaproteobacteria</taxon>
        <taxon>Rhodospirillales</taxon>
        <taxon>Stellaceae</taxon>
        <taxon>Stella</taxon>
    </lineage>
</organism>
<accession>A0A3N1MER6</accession>
<name>A0A3N1MER6_9PROT</name>
<gene>
    <name evidence="7" type="ORF">EDC65_0365</name>
</gene>
<keyword evidence="5 6" id="KW-0472">Membrane</keyword>